<dbReference type="KEGG" id="bxy:BXY_06690"/>
<evidence type="ECO:0000313" key="2">
    <source>
        <dbReference type="EMBL" id="CBK65876.1"/>
    </source>
</evidence>
<organism evidence="2 3">
    <name type="scientific">Bacteroides xylanisolvens XB1A</name>
    <dbReference type="NCBI Taxonomy" id="657309"/>
    <lineage>
        <taxon>Bacteria</taxon>
        <taxon>Pseudomonadati</taxon>
        <taxon>Bacteroidota</taxon>
        <taxon>Bacteroidia</taxon>
        <taxon>Bacteroidales</taxon>
        <taxon>Bacteroidaceae</taxon>
        <taxon>Bacteroides</taxon>
    </lineage>
</organism>
<accession>D6D781</accession>
<evidence type="ECO:0000313" key="3">
    <source>
        <dbReference type="Proteomes" id="UP000008795"/>
    </source>
</evidence>
<protein>
    <submittedName>
        <fullName evidence="2">F5/8 type C domain</fullName>
    </submittedName>
</protein>
<dbReference type="EMBL" id="FP929033">
    <property type="protein sequence ID" value="CBK65876.1"/>
    <property type="molecule type" value="Genomic_DNA"/>
</dbReference>
<dbReference type="PROSITE" id="PS50022">
    <property type="entry name" value="FA58C_3"/>
    <property type="match status" value="1"/>
</dbReference>
<dbReference type="Pfam" id="PF00754">
    <property type="entry name" value="F5_F8_type_C"/>
    <property type="match status" value="1"/>
</dbReference>
<gene>
    <name evidence="2" type="ORF">BXY_06690</name>
</gene>
<dbReference type="SUPFAM" id="SSF49785">
    <property type="entry name" value="Galactose-binding domain-like"/>
    <property type="match status" value="1"/>
</dbReference>
<dbReference type="Pfam" id="PF16390">
    <property type="entry name" value="DUF4999"/>
    <property type="match status" value="1"/>
</dbReference>
<feature type="domain" description="F5/8 type C" evidence="1">
    <location>
        <begin position="236"/>
        <end position="325"/>
    </location>
</feature>
<dbReference type="AlphaFoldDB" id="D6D781"/>
<dbReference type="InterPro" id="IPR000421">
    <property type="entry name" value="FA58C"/>
</dbReference>
<evidence type="ECO:0000259" key="1">
    <source>
        <dbReference type="PROSITE" id="PS50022"/>
    </source>
</evidence>
<dbReference type="HOGENOM" id="CLU_076019_0_0_10"/>
<proteinExistence type="predicted"/>
<dbReference type="InterPro" id="IPR032163">
    <property type="entry name" value="DUF4999"/>
</dbReference>
<reference evidence="2 3" key="2">
    <citation type="submission" date="2010-03" db="EMBL/GenBank/DDBJ databases">
        <authorList>
            <person name="Pajon A."/>
        </authorList>
    </citation>
    <scope>NUCLEOTIDE SEQUENCE [LARGE SCALE GENOMIC DNA]</scope>
    <source>
        <strain evidence="2 3">XB1A</strain>
    </source>
</reference>
<name>D6D781_9BACE</name>
<dbReference type="eggNOG" id="ENOG5032ZRT">
    <property type="taxonomic scope" value="Bacteria"/>
</dbReference>
<reference evidence="2 3" key="1">
    <citation type="submission" date="2010-03" db="EMBL/GenBank/DDBJ databases">
        <title>The genome sequence of Bacteriodes xylanisolvens XB1A.</title>
        <authorList>
            <consortium name="metaHIT consortium -- http://www.metahit.eu/"/>
            <person name="Pajon A."/>
            <person name="Turner K."/>
            <person name="Parkhill J."/>
            <person name="Bernalier A."/>
        </authorList>
    </citation>
    <scope>NUCLEOTIDE SEQUENCE [LARGE SCALE GENOMIC DNA]</scope>
    <source>
        <strain evidence="2 3">XB1A</strain>
    </source>
</reference>
<dbReference type="Gene3D" id="2.60.120.260">
    <property type="entry name" value="Galactose-binding domain-like"/>
    <property type="match status" value="1"/>
</dbReference>
<dbReference type="PROSITE" id="PS51257">
    <property type="entry name" value="PROKAR_LIPOPROTEIN"/>
    <property type="match status" value="1"/>
</dbReference>
<dbReference type="Proteomes" id="UP000008795">
    <property type="component" value="Chromosome"/>
</dbReference>
<dbReference type="PATRIC" id="fig|657309.4.peg.4233"/>
<dbReference type="InterPro" id="IPR008979">
    <property type="entry name" value="Galactose-bd-like_sf"/>
</dbReference>
<sequence>MEIVKIKLYMYMKNIFQSLSIATLLGLFVPFISSCSDDEEVFNEWNATYVSLQRNDYLSGNVKKFNLTHDANGIGGDEIKMAFTVKTQKAVSTDMVIALSAKSETEGLDASQIVLSSSQVTLKEGQMTSEEITATVDPTIFASIMEKTSFSFSVSISNVTTNDKNTVISSNLSILPVIINKAAYCNLKSGTPSNSQLISNRVGWIVNVEEGVDGAPNNLIDGKTGTDVALNNKGFWFTVDLGETKVLTGIKTNHWGNAYAPREVEILQSENGMTWKSLSSLAIPGSSTQNITFISPITTRYLKYQIITISTNGRTDVTEFNVYEPKSE</sequence>